<reference evidence="2" key="1">
    <citation type="submission" date="2021-06" db="EMBL/GenBank/DDBJ databases">
        <authorList>
            <person name="Kallberg Y."/>
            <person name="Tangrot J."/>
            <person name="Rosling A."/>
        </authorList>
    </citation>
    <scope>NUCLEOTIDE SEQUENCE</scope>
    <source>
        <strain evidence="2">FL966</strain>
    </source>
</reference>
<accession>A0A9N9CAE7</accession>
<dbReference type="EMBL" id="CAJVQA010004135">
    <property type="protein sequence ID" value="CAG8592049.1"/>
    <property type="molecule type" value="Genomic_DNA"/>
</dbReference>
<gene>
    <name evidence="2" type="ORF">CPELLU_LOCUS6580</name>
</gene>
<proteinExistence type="predicted"/>
<feature type="region of interest" description="Disordered" evidence="1">
    <location>
        <begin position="26"/>
        <end position="63"/>
    </location>
</feature>
<dbReference type="AlphaFoldDB" id="A0A9N9CAE7"/>
<name>A0A9N9CAE7_9GLOM</name>
<keyword evidence="3" id="KW-1185">Reference proteome</keyword>
<protein>
    <submittedName>
        <fullName evidence="2">10288_t:CDS:1</fullName>
    </submittedName>
</protein>
<sequence length="63" mass="7588">MKIIQSIAFELDEFEKTKLILRRNLKASLNESQKKTRKHQLTTNDYIKEENRNEHTNKETNIN</sequence>
<dbReference type="Proteomes" id="UP000789759">
    <property type="component" value="Unassembled WGS sequence"/>
</dbReference>
<evidence type="ECO:0000256" key="1">
    <source>
        <dbReference type="SAM" id="MobiDB-lite"/>
    </source>
</evidence>
<organism evidence="2 3">
    <name type="scientific">Cetraspora pellucida</name>
    <dbReference type="NCBI Taxonomy" id="1433469"/>
    <lineage>
        <taxon>Eukaryota</taxon>
        <taxon>Fungi</taxon>
        <taxon>Fungi incertae sedis</taxon>
        <taxon>Mucoromycota</taxon>
        <taxon>Glomeromycotina</taxon>
        <taxon>Glomeromycetes</taxon>
        <taxon>Diversisporales</taxon>
        <taxon>Gigasporaceae</taxon>
        <taxon>Cetraspora</taxon>
    </lineage>
</organism>
<feature type="compositionally biased region" description="Basic and acidic residues" evidence="1">
    <location>
        <begin position="46"/>
        <end position="63"/>
    </location>
</feature>
<comment type="caution">
    <text evidence="2">The sequence shown here is derived from an EMBL/GenBank/DDBJ whole genome shotgun (WGS) entry which is preliminary data.</text>
</comment>
<evidence type="ECO:0000313" key="3">
    <source>
        <dbReference type="Proteomes" id="UP000789759"/>
    </source>
</evidence>
<evidence type="ECO:0000313" key="2">
    <source>
        <dbReference type="EMBL" id="CAG8592049.1"/>
    </source>
</evidence>